<keyword evidence="3" id="KW-1185">Reference proteome</keyword>
<evidence type="ECO:0000313" key="3">
    <source>
        <dbReference type="Proteomes" id="UP000293823"/>
    </source>
</evidence>
<accession>A0A4Q4SPD0</accession>
<dbReference type="EMBL" id="PEJP01000004">
    <property type="protein sequence ID" value="RYO72193.1"/>
    <property type="molecule type" value="Genomic_DNA"/>
</dbReference>
<dbReference type="Proteomes" id="UP000293823">
    <property type="component" value="Unassembled WGS sequence"/>
</dbReference>
<dbReference type="Pfam" id="PF06985">
    <property type="entry name" value="HET"/>
    <property type="match status" value="1"/>
</dbReference>
<organism evidence="2 3">
    <name type="scientific">Alternaria arborescens</name>
    <dbReference type="NCBI Taxonomy" id="156630"/>
    <lineage>
        <taxon>Eukaryota</taxon>
        <taxon>Fungi</taxon>
        <taxon>Dikarya</taxon>
        <taxon>Ascomycota</taxon>
        <taxon>Pezizomycotina</taxon>
        <taxon>Dothideomycetes</taxon>
        <taxon>Pleosporomycetidae</taxon>
        <taxon>Pleosporales</taxon>
        <taxon>Pleosporineae</taxon>
        <taxon>Pleosporaceae</taxon>
        <taxon>Alternaria</taxon>
        <taxon>Alternaria sect. Alternaria</taxon>
    </lineage>
</organism>
<reference evidence="3" key="1">
    <citation type="journal article" date="2019" name="bioRxiv">
        <title>Genomics, evolutionary history and diagnostics of the Alternaria alternata species group including apple and Asian pear pathotypes.</title>
        <authorList>
            <person name="Armitage A.D."/>
            <person name="Cockerton H.M."/>
            <person name="Sreenivasaprasad S."/>
            <person name="Woodhall J.W."/>
            <person name="Lane C.R."/>
            <person name="Harrison R.J."/>
            <person name="Clarkson J.P."/>
        </authorList>
    </citation>
    <scope>NUCLEOTIDE SEQUENCE [LARGE SCALE GENOMIC DNA]</scope>
    <source>
        <strain evidence="3">RGR 97.0016</strain>
    </source>
</reference>
<dbReference type="InterPro" id="IPR052895">
    <property type="entry name" value="HetReg/Transcr_Mod"/>
</dbReference>
<dbReference type="AlphaFoldDB" id="A0A4Q4SPD0"/>
<proteinExistence type="predicted"/>
<gene>
    <name evidence="2" type="ORF">AA0113_g1279</name>
</gene>
<dbReference type="PANTHER" id="PTHR24148:SF64">
    <property type="entry name" value="HETEROKARYON INCOMPATIBILITY DOMAIN-CONTAINING PROTEIN"/>
    <property type="match status" value="1"/>
</dbReference>
<evidence type="ECO:0000313" key="2">
    <source>
        <dbReference type="EMBL" id="RYO72193.1"/>
    </source>
</evidence>
<comment type="caution">
    <text evidence="2">The sequence shown here is derived from an EMBL/GenBank/DDBJ whole genome shotgun (WGS) entry which is preliminary data.</text>
</comment>
<dbReference type="InterPro" id="IPR010730">
    <property type="entry name" value="HET"/>
</dbReference>
<name>A0A4Q4SPD0_9PLEO</name>
<dbReference type="OrthoDB" id="5416609at2759"/>
<dbReference type="PANTHER" id="PTHR24148">
    <property type="entry name" value="ANKYRIN REPEAT DOMAIN-CONTAINING PROTEIN 39 HOMOLOG-RELATED"/>
    <property type="match status" value="1"/>
</dbReference>
<protein>
    <recommendedName>
        <fullName evidence="1">Heterokaryon incompatibility domain-containing protein</fullName>
    </recommendedName>
</protein>
<evidence type="ECO:0000259" key="1">
    <source>
        <dbReference type="Pfam" id="PF06985"/>
    </source>
</evidence>
<feature type="domain" description="Heterokaryon incompatibility" evidence="1">
    <location>
        <begin position="82"/>
        <end position="225"/>
    </location>
</feature>
<sequence length="605" mass="68990">MSCRSQSDAYKSALTDRFTETTESKLLDIRDLEVFKHQPLQDPSTELRYLYLLPRTHNIDIDGQTVVRCELLSDTNEQRPSYAGLSYTWGDAQIRRPIIVGDKVFHATENLAVALEHLQEEDKTITFWIDAICIDQSNSNEKSVQVQRMGDVFASAVMVIAWIGPVADDSDLALEELEKYCEDYDLPSFKLWTDLHSERFATLPFASIKALLARPWFKRVWVGQEVALNEQVIFVCGQRDINRRKLLDSFGKYWISSMFWRGDGYYSNILRFEHSKPLPFREFLSNDEASFSFGVGSELESSDPRDFVYSSFGRISDIEACGLHVDYTKSVEEVYTELAEASIRAGSFGFFDVLRPSSTYRNLPSWVPDWSETHICGILETRLVLEYDIAEICEVERGGKALKISAQRSARISCVEKGLQLQQSALGSNLSKSASISPKEEEEVMSFLNMVQGALGRKNRWRPEEVDKALFDLSVSLSYARYTFRDDKEMFKDLYMSYQAFRGLVTPPDDIQDPQSWRRDASYAYLNMLRDSNIKNLFMTPEDIVGISQDGVQPGDWVCVLGGVEGVWVVRETGDGHYRIVSCANVFPWEDVKNNDAPVEVLTIV</sequence>